<comment type="subcellular location">
    <subcellularLocation>
        <location evidence="1 12">Cytoplasm</location>
    </subcellularLocation>
</comment>
<dbReference type="Proteomes" id="UP000823891">
    <property type="component" value="Unassembled WGS sequence"/>
</dbReference>
<evidence type="ECO:0000256" key="4">
    <source>
        <dbReference type="ARBA" id="ARBA00013673"/>
    </source>
</evidence>
<keyword evidence="9 12" id="KW-0949">S-adenosyl-L-methionine</keyword>
<comment type="similarity">
    <text evidence="2 12">Belongs to the RNA methyltransferase RsmE family.</text>
</comment>
<evidence type="ECO:0000256" key="8">
    <source>
        <dbReference type="ARBA" id="ARBA00022679"/>
    </source>
</evidence>
<dbReference type="NCBIfam" id="NF008692">
    <property type="entry name" value="PRK11713.1-5"/>
    <property type="match status" value="1"/>
</dbReference>
<dbReference type="AlphaFoldDB" id="A0A9D2SNL6"/>
<dbReference type="InterPro" id="IPR046886">
    <property type="entry name" value="RsmE_MTase_dom"/>
</dbReference>
<evidence type="ECO:0000313" key="16">
    <source>
        <dbReference type="EMBL" id="HJC22979.1"/>
    </source>
</evidence>
<evidence type="ECO:0000256" key="11">
    <source>
        <dbReference type="ARBA" id="ARBA00047944"/>
    </source>
</evidence>
<keyword evidence="7 12" id="KW-0489">Methyltransferase</keyword>
<evidence type="ECO:0000256" key="12">
    <source>
        <dbReference type="PIRNR" id="PIRNR015601"/>
    </source>
</evidence>
<dbReference type="Gene3D" id="3.40.1280.10">
    <property type="match status" value="1"/>
</dbReference>
<evidence type="ECO:0000256" key="3">
    <source>
        <dbReference type="ARBA" id="ARBA00012328"/>
    </source>
</evidence>
<evidence type="ECO:0000256" key="9">
    <source>
        <dbReference type="ARBA" id="ARBA00022691"/>
    </source>
</evidence>
<evidence type="ECO:0000256" key="7">
    <source>
        <dbReference type="ARBA" id="ARBA00022603"/>
    </source>
</evidence>
<dbReference type="InterPro" id="IPR029028">
    <property type="entry name" value="Alpha/beta_knot_MTases"/>
</dbReference>
<dbReference type="SUPFAM" id="SSF88697">
    <property type="entry name" value="PUA domain-like"/>
    <property type="match status" value="1"/>
</dbReference>
<dbReference type="NCBIfam" id="TIGR00046">
    <property type="entry name" value="RsmE family RNA methyltransferase"/>
    <property type="match status" value="1"/>
</dbReference>
<dbReference type="Gene3D" id="2.40.240.20">
    <property type="entry name" value="Hypothetical PUA domain-like, domain 1"/>
    <property type="match status" value="1"/>
</dbReference>
<dbReference type="GO" id="GO:0005737">
    <property type="term" value="C:cytoplasm"/>
    <property type="evidence" value="ECO:0007669"/>
    <property type="project" value="UniProtKB-SubCell"/>
</dbReference>
<dbReference type="InterPro" id="IPR046887">
    <property type="entry name" value="RsmE_PUA-like"/>
</dbReference>
<dbReference type="EMBL" id="DWWS01000018">
    <property type="protein sequence ID" value="HJC22979.1"/>
    <property type="molecule type" value="Genomic_DNA"/>
</dbReference>
<feature type="domain" description="Ribosomal RNA small subunit methyltransferase E methyltransferase" evidence="14">
    <location>
        <begin position="74"/>
        <end position="240"/>
    </location>
</feature>
<dbReference type="InterPro" id="IPR006700">
    <property type="entry name" value="RsmE"/>
</dbReference>
<keyword evidence="6 12" id="KW-0698">rRNA processing</keyword>
<reference evidence="16" key="1">
    <citation type="journal article" date="2021" name="PeerJ">
        <title>Extensive microbial diversity within the chicken gut microbiome revealed by metagenomics and culture.</title>
        <authorList>
            <person name="Gilroy R."/>
            <person name="Ravi A."/>
            <person name="Getino M."/>
            <person name="Pursley I."/>
            <person name="Horton D.L."/>
            <person name="Alikhan N.F."/>
            <person name="Baker D."/>
            <person name="Gharbi K."/>
            <person name="Hall N."/>
            <person name="Watson M."/>
            <person name="Adriaenssens E.M."/>
            <person name="Foster-Nyarko E."/>
            <person name="Jarju S."/>
            <person name="Secka A."/>
            <person name="Antonio M."/>
            <person name="Oren A."/>
            <person name="Chaudhuri R.R."/>
            <person name="La Ragione R."/>
            <person name="Hildebrand F."/>
            <person name="Pallen M.J."/>
        </authorList>
    </citation>
    <scope>NUCLEOTIDE SEQUENCE</scope>
    <source>
        <strain evidence="16">USAMLcec2-132</strain>
    </source>
</reference>
<dbReference type="PANTHER" id="PTHR30027">
    <property type="entry name" value="RIBOSOMAL RNA SMALL SUBUNIT METHYLTRANSFERASE E"/>
    <property type="match status" value="1"/>
</dbReference>
<evidence type="ECO:0000256" key="6">
    <source>
        <dbReference type="ARBA" id="ARBA00022552"/>
    </source>
</evidence>
<dbReference type="Pfam" id="PF04452">
    <property type="entry name" value="Methyltrans_RNA"/>
    <property type="match status" value="1"/>
</dbReference>
<dbReference type="CDD" id="cd18084">
    <property type="entry name" value="RsmE-like"/>
    <property type="match status" value="1"/>
</dbReference>
<dbReference type="GO" id="GO:0070475">
    <property type="term" value="P:rRNA base methylation"/>
    <property type="evidence" value="ECO:0007669"/>
    <property type="project" value="TreeGrafter"/>
</dbReference>
<evidence type="ECO:0000256" key="5">
    <source>
        <dbReference type="ARBA" id="ARBA00022490"/>
    </source>
</evidence>
<dbReference type="SUPFAM" id="SSF75217">
    <property type="entry name" value="alpha/beta knot"/>
    <property type="match status" value="1"/>
</dbReference>
<name>A0A9D2SNL6_9FIRM</name>
<proteinExistence type="inferred from homology"/>
<evidence type="ECO:0000256" key="1">
    <source>
        <dbReference type="ARBA" id="ARBA00004496"/>
    </source>
</evidence>
<keyword evidence="8 12" id="KW-0808">Transferase</keyword>
<gene>
    <name evidence="16" type="ORF">H9761_04660</name>
</gene>
<dbReference type="PANTHER" id="PTHR30027:SF3">
    <property type="entry name" value="16S RRNA (URACIL(1498)-N(3))-METHYLTRANSFERASE"/>
    <property type="match status" value="1"/>
</dbReference>
<dbReference type="EC" id="2.1.1.193" evidence="3 12"/>
<feature type="compositionally biased region" description="Low complexity" evidence="13">
    <location>
        <begin position="254"/>
        <end position="274"/>
    </location>
</feature>
<dbReference type="Pfam" id="PF20260">
    <property type="entry name" value="PUA_4"/>
    <property type="match status" value="1"/>
</dbReference>
<comment type="caution">
    <text evidence="16">The sequence shown here is derived from an EMBL/GenBank/DDBJ whole genome shotgun (WGS) entry which is preliminary data.</text>
</comment>
<evidence type="ECO:0000313" key="17">
    <source>
        <dbReference type="Proteomes" id="UP000823891"/>
    </source>
</evidence>
<evidence type="ECO:0000259" key="15">
    <source>
        <dbReference type="Pfam" id="PF20260"/>
    </source>
</evidence>
<protein>
    <recommendedName>
        <fullName evidence="4 12">Ribosomal RNA small subunit methyltransferase E</fullName>
        <ecNumber evidence="3 12">2.1.1.193</ecNumber>
    </recommendedName>
</protein>
<dbReference type="GO" id="GO:0070042">
    <property type="term" value="F:rRNA (uridine-N3-)-methyltransferase activity"/>
    <property type="evidence" value="ECO:0007669"/>
    <property type="project" value="TreeGrafter"/>
</dbReference>
<dbReference type="InterPro" id="IPR029026">
    <property type="entry name" value="tRNA_m1G_MTases_N"/>
</dbReference>
<comment type="function">
    <text evidence="10 12">Specifically methylates the N3 position of the uracil ring of uridine 1498 (m3U1498) in 16S rRNA. Acts on the fully assembled 30S ribosomal subunit.</text>
</comment>
<accession>A0A9D2SNL6</accession>
<dbReference type="PIRSF" id="PIRSF015601">
    <property type="entry name" value="MTase_slr0722"/>
    <property type="match status" value="1"/>
</dbReference>
<sequence length="282" mass="31004">MYQFFVQPEQIQGKTIRITGSDVNHIKNVLRMKPGEEISVSNGADGREYRCGIESLEEDEILCSLRFIKEEGLELPARIWLFQCLPKADKMELVIQKAVELGAWAVVPVAAKRCVVKLDAKKEKNKLARWQQIAEAAAKQSKRRIIPQVHPVMSMKEAVSFAADMDVKLFPYELAEGMEQTRRLVDGVKAGQSIAVFIGPEGGFEDSEVEEAVKAGFTPITLGKRILRTETAGFTVLAWLMYRLEDAGTEEAGMEAAGTETESAESADPAEPAENGGGESAI</sequence>
<organism evidence="16 17">
    <name type="scientific">Candidatus Eisenbergiella merdavium</name>
    <dbReference type="NCBI Taxonomy" id="2838551"/>
    <lineage>
        <taxon>Bacteria</taxon>
        <taxon>Bacillati</taxon>
        <taxon>Bacillota</taxon>
        <taxon>Clostridia</taxon>
        <taxon>Lachnospirales</taxon>
        <taxon>Lachnospiraceae</taxon>
        <taxon>Eisenbergiella</taxon>
    </lineage>
</organism>
<feature type="domain" description="Ribosomal RNA small subunit methyltransferase E PUA-like" evidence="15">
    <location>
        <begin position="18"/>
        <end position="64"/>
    </location>
</feature>
<reference evidence="16" key="2">
    <citation type="submission" date="2021-04" db="EMBL/GenBank/DDBJ databases">
        <authorList>
            <person name="Gilroy R."/>
        </authorList>
    </citation>
    <scope>NUCLEOTIDE SEQUENCE</scope>
    <source>
        <strain evidence="16">USAMLcec2-132</strain>
    </source>
</reference>
<comment type="catalytic activity">
    <reaction evidence="11 12">
        <text>uridine(1498) in 16S rRNA + S-adenosyl-L-methionine = N(3)-methyluridine(1498) in 16S rRNA + S-adenosyl-L-homocysteine + H(+)</text>
        <dbReference type="Rhea" id="RHEA:42920"/>
        <dbReference type="Rhea" id="RHEA-COMP:10283"/>
        <dbReference type="Rhea" id="RHEA-COMP:10284"/>
        <dbReference type="ChEBI" id="CHEBI:15378"/>
        <dbReference type="ChEBI" id="CHEBI:57856"/>
        <dbReference type="ChEBI" id="CHEBI:59789"/>
        <dbReference type="ChEBI" id="CHEBI:65315"/>
        <dbReference type="ChEBI" id="CHEBI:74502"/>
        <dbReference type="EC" id="2.1.1.193"/>
    </reaction>
</comment>
<dbReference type="InterPro" id="IPR015947">
    <property type="entry name" value="PUA-like_sf"/>
</dbReference>
<keyword evidence="5 12" id="KW-0963">Cytoplasm</keyword>
<evidence type="ECO:0000256" key="10">
    <source>
        <dbReference type="ARBA" id="ARBA00025699"/>
    </source>
</evidence>
<evidence type="ECO:0000256" key="13">
    <source>
        <dbReference type="SAM" id="MobiDB-lite"/>
    </source>
</evidence>
<evidence type="ECO:0000256" key="2">
    <source>
        <dbReference type="ARBA" id="ARBA00005528"/>
    </source>
</evidence>
<evidence type="ECO:0000259" key="14">
    <source>
        <dbReference type="Pfam" id="PF04452"/>
    </source>
</evidence>
<feature type="region of interest" description="Disordered" evidence="13">
    <location>
        <begin position="251"/>
        <end position="282"/>
    </location>
</feature>